<dbReference type="Proteomes" id="UP000275267">
    <property type="component" value="Unassembled WGS sequence"/>
</dbReference>
<keyword evidence="3" id="KW-1185">Reference proteome</keyword>
<comment type="caution">
    <text evidence="2">The sequence shown here is derived from an EMBL/GenBank/DDBJ whole genome shotgun (WGS) entry which is preliminary data.</text>
</comment>
<evidence type="ECO:0000313" key="3">
    <source>
        <dbReference type="Proteomes" id="UP000275267"/>
    </source>
</evidence>
<dbReference type="AlphaFoldDB" id="A0A3L6QI49"/>
<name>A0A3L6QI49_PANMI</name>
<gene>
    <name evidence="2" type="ORF">C2845_PM12G01930</name>
</gene>
<reference evidence="3" key="1">
    <citation type="journal article" date="2019" name="Nat. Commun.">
        <title>The genome of broomcorn millet.</title>
        <authorList>
            <person name="Zou C."/>
            <person name="Miki D."/>
            <person name="Li D."/>
            <person name="Tang Q."/>
            <person name="Xiao L."/>
            <person name="Rajput S."/>
            <person name="Deng P."/>
            <person name="Jia W."/>
            <person name="Huang R."/>
            <person name="Zhang M."/>
            <person name="Sun Y."/>
            <person name="Hu J."/>
            <person name="Fu X."/>
            <person name="Schnable P.S."/>
            <person name="Li F."/>
            <person name="Zhang H."/>
            <person name="Feng B."/>
            <person name="Zhu X."/>
            <person name="Liu R."/>
            <person name="Schnable J.C."/>
            <person name="Zhu J.-K."/>
            <person name="Zhang H."/>
        </authorList>
    </citation>
    <scope>NUCLEOTIDE SEQUENCE [LARGE SCALE GENOMIC DNA]</scope>
</reference>
<sequence length="69" mass="8112">MQRLRRPVWRLGAARKDSAEIRRRSASPFPRRGRRRRSREGEAAIGSNQGLFCKYDPNIYIKPPESDRD</sequence>
<feature type="region of interest" description="Disordered" evidence="1">
    <location>
        <begin position="16"/>
        <end position="49"/>
    </location>
</feature>
<proteinExistence type="predicted"/>
<protein>
    <submittedName>
        <fullName evidence="2">Uncharacterized protein</fullName>
    </submittedName>
</protein>
<dbReference type="EMBL" id="PQIB02000012">
    <property type="protein sequence ID" value="RLM79046.1"/>
    <property type="molecule type" value="Genomic_DNA"/>
</dbReference>
<organism evidence="2 3">
    <name type="scientific">Panicum miliaceum</name>
    <name type="common">Proso millet</name>
    <name type="synonym">Broomcorn millet</name>
    <dbReference type="NCBI Taxonomy" id="4540"/>
    <lineage>
        <taxon>Eukaryota</taxon>
        <taxon>Viridiplantae</taxon>
        <taxon>Streptophyta</taxon>
        <taxon>Embryophyta</taxon>
        <taxon>Tracheophyta</taxon>
        <taxon>Spermatophyta</taxon>
        <taxon>Magnoliopsida</taxon>
        <taxon>Liliopsida</taxon>
        <taxon>Poales</taxon>
        <taxon>Poaceae</taxon>
        <taxon>PACMAD clade</taxon>
        <taxon>Panicoideae</taxon>
        <taxon>Panicodae</taxon>
        <taxon>Paniceae</taxon>
        <taxon>Panicinae</taxon>
        <taxon>Panicum</taxon>
        <taxon>Panicum sect. Panicum</taxon>
    </lineage>
</organism>
<evidence type="ECO:0000256" key="1">
    <source>
        <dbReference type="SAM" id="MobiDB-lite"/>
    </source>
</evidence>
<accession>A0A3L6QI49</accession>
<evidence type="ECO:0000313" key="2">
    <source>
        <dbReference type="EMBL" id="RLM79046.1"/>
    </source>
</evidence>